<dbReference type="OrthoDB" id="7362268at2"/>
<dbReference type="EMBL" id="PGTO01000044">
    <property type="protein sequence ID" value="RAU20004.1"/>
    <property type="molecule type" value="Genomic_DNA"/>
</dbReference>
<dbReference type="InterPro" id="IPR012337">
    <property type="entry name" value="RNaseH-like_sf"/>
</dbReference>
<dbReference type="SUPFAM" id="SSF53098">
    <property type="entry name" value="Ribonuclease H-like"/>
    <property type="match status" value="1"/>
</dbReference>
<feature type="domain" description="Integrase catalytic" evidence="1">
    <location>
        <begin position="1"/>
        <end position="48"/>
    </location>
</feature>
<dbReference type="PANTHER" id="PTHR47515:SF1">
    <property type="entry name" value="BLR2054 PROTEIN"/>
    <property type="match status" value="1"/>
</dbReference>
<sequence length="76" mass="8809">MESFNGRLRDECLKETLFTSLNHARAVLAAWKDDYNYVRLHTSLGNTPLEMAARYRKQPEPPISGIKTRWASISER</sequence>
<organism evidence="2 3">
    <name type="scientific">Paramagnetospirillum kuznetsovii</name>
    <dbReference type="NCBI Taxonomy" id="2053833"/>
    <lineage>
        <taxon>Bacteria</taxon>
        <taxon>Pseudomonadati</taxon>
        <taxon>Pseudomonadota</taxon>
        <taxon>Alphaproteobacteria</taxon>
        <taxon>Rhodospirillales</taxon>
        <taxon>Magnetospirillaceae</taxon>
        <taxon>Paramagnetospirillum</taxon>
    </lineage>
</organism>
<keyword evidence="3" id="KW-1185">Reference proteome</keyword>
<dbReference type="AlphaFoldDB" id="A0A364NSG7"/>
<protein>
    <recommendedName>
        <fullName evidence="1">Integrase catalytic domain-containing protein</fullName>
    </recommendedName>
</protein>
<evidence type="ECO:0000313" key="3">
    <source>
        <dbReference type="Proteomes" id="UP000251075"/>
    </source>
</evidence>
<evidence type="ECO:0000313" key="2">
    <source>
        <dbReference type="EMBL" id="RAU20004.1"/>
    </source>
</evidence>
<name>A0A364NSG7_9PROT</name>
<dbReference type="Proteomes" id="UP000251075">
    <property type="component" value="Unassembled WGS sequence"/>
</dbReference>
<proteinExistence type="predicted"/>
<comment type="caution">
    <text evidence="2">The sequence shown here is derived from an EMBL/GenBank/DDBJ whole genome shotgun (WGS) entry which is preliminary data.</text>
</comment>
<accession>A0A364NSG7</accession>
<gene>
    <name evidence="2" type="ORF">CU669_20690</name>
</gene>
<dbReference type="PANTHER" id="PTHR47515">
    <property type="entry name" value="LOW CALCIUM RESPONSE LOCUS PROTEIN T"/>
    <property type="match status" value="1"/>
</dbReference>
<reference evidence="2 3" key="1">
    <citation type="submission" date="2017-11" db="EMBL/GenBank/DDBJ databases">
        <title>Draft genome sequence of magnetotactic bacterium Magnetospirillum kuznetsovii LBB-42.</title>
        <authorList>
            <person name="Grouzdev D.S."/>
            <person name="Rysina M.S."/>
            <person name="Baslerov R.V."/>
            <person name="Koziaeva V."/>
        </authorList>
    </citation>
    <scope>NUCLEOTIDE SEQUENCE [LARGE SCALE GENOMIC DNA]</scope>
    <source>
        <strain evidence="2 3">LBB-42</strain>
    </source>
</reference>
<dbReference type="GO" id="GO:0015074">
    <property type="term" value="P:DNA integration"/>
    <property type="evidence" value="ECO:0007669"/>
    <property type="project" value="InterPro"/>
</dbReference>
<dbReference type="Pfam" id="PF13683">
    <property type="entry name" value="rve_3"/>
    <property type="match status" value="1"/>
</dbReference>
<dbReference type="InterPro" id="IPR001584">
    <property type="entry name" value="Integrase_cat-core"/>
</dbReference>
<evidence type="ECO:0000259" key="1">
    <source>
        <dbReference type="Pfam" id="PF13683"/>
    </source>
</evidence>